<organism evidence="8 9">
    <name type="scientific">Gaetbulibacter jejuensis</name>
    <dbReference type="NCBI Taxonomy" id="584607"/>
    <lineage>
        <taxon>Bacteria</taxon>
        <taxon>Pseudomonadati</taxon>
        <taxon>Bacteroidota</taxon>
        <taxon>Flavobacteriia</taxon>
        <taxon>Flavobacteriales</taxon>
        <taxon>Flavobacteriaceae</taxon>
        <taxon>Gaetbulibacter</taxon>
    </lineage>
</organism>
<feature type="transmembrane region" description="Helical" evidence="6">
    <location>
        <begin position="103"/>
        <end position="122"/>
    </location>
</feature>
<gene>
    <name evidence="8" type="ORF">GCM10009431_19090</name>
</gene>
<keyword evidence="4 6" id="KW-1133">Transmembrane helix</keyword>
<dbReference type="EMBL" id="BAAAGF010000002">
    <property type="protein sequence ID" value="GAA0744703.1"/>
    <property type="molecule type" value="Genomic_DNA"/>
</dbReference>
<keyword evidence="2" id="KW-1003">Cell membrane</keyword>
<dbReference type="RefSeq" id="WP_103443152.1">
    <property type="nucleotide sequence ID" value="NZ_BAAAGF010000002.1"/>
</dbReference>
<evidence type="ECO:0000256" key="1">
    <source>
        <dbReference type="ARBA" id="ARBA00004651"/>
    </source>
</evidence>
<dbReference type="InterPro" id="IPR051791">
    <property type="entry name" value="Pra-immunoreactive"/>
</dbReference>
<sequence>MNENLEKDYLLSSRKRRIAAFLIDHFTFSFLIVGIVFLSLGTDFMDENNFSNLTSKMLPTMLIGFLIYFAKDSIKGISPGKWVMGIMVRDENKPSEVPSFGKLFVRNLFLIIWPIEFIVLASSQEKKRLGDKTIKAIVVKNPNKPEKLPRVLALVGIGIAFFAFTFLFAGSAMKNSDAYKVAISEIEQNEEIISEIGGIKDYGMMPTGSVNISNGYGEAQLSIKVIGNEKDLNVGVYLTKEPNGEWKLIELNK</sequence>
<dbReference type="Pfam" id="PF06271">
    <property type="entry name" value="RDD"/>
    <property type="match status" value="1"/>
</dbReference>
<protein>
    <recommendedName>
        <fullName evidence="7">RDD domain-containing protein</fullName>
    </recommendedName>
</protein>
<keyword evidence="5 6" id="KW-0472">Membrane</keyword>
<evidence type="ECO:0000256" key="4">
    <source>
        <dbReference type="ARBA" id="ARBA00022989"/>
    </source>
</evidence>
<reference evidence="8 9" key="1">
    <citation type="journal article" date="2019" name="Int. J. Syst. Evol. Microbiol.">
        <title>The Global Catalogue of Microorganisms (GCM) 10K type strain sequencing project: providing services to taxonomists for standard genome sequencing and annotation.</title>
        <authorList>
            <consortium name="The Broad Institute Genomics Platform"/>
            <consortium name="The Broad Institute Genome Sequencing Center for Infectious Disease"/>
            <person name="Wu L."/>
            <person name="Ma J."/>
        </authorList>
    </citation>
    <scope>NUCLEOTIDE SEQUENCE [LARGE SCALE GENOMIC DNA]</scope>
    <source>
        <strain evidence="8 9">JCM 15976</strain>
    </source>
</reference>
<feature type="transmembrane region" description="Helical" evidence="6">
    <location>
        <begin position="53"/>
        <end position="70"/>
    </location>
</feature>
<name>A0ABN1JQL0_9FLAO</name>
<dbReference type="PANTHER" id="PTHR36115">
    <property type="entry name" value="PROLINE-RICH ANTIGEN HOMOLOG-RELATED"/>
    <property type="match status" value="1"/>
</dbReference>
<accession>A0ABN1JQL0</accession>
<evidence type="ECO:0000256" key="5">
    <source>
        <dbReference type="ARBA" id="ARBA00023136"/>
    </source>
</evidence>
<feature type="transmembrane region" description="Helical" evidence="6">
    <location>
        <begin position="151"/>
        <end position="170"/>
    </location>
</feature>
<evidence type="ECO:0000256" key="6">
    <source>
        <dbReference type="SAM" id="Phobius"/>
    </source>
</evidence>
<feature type="transmembrane region" description="Helical" evidence="6">
    <location>
        <begin position="21"/>
        <end position="41"/>
    </location>
</feature>
<feature type="domain" description="RDD" evidence="7">
    <location>
        <begin position="15"/>
        <end position="133"/>
    </location>
</feature>
<keyword evidence="3 6" id="KW-0812">Transmembrane</keyword>
<dbReference type="InterPro" id="IPR010432">
    <property type="entry name" value="RDD"/>
</dbReference>
<comment type="caution">
    <text evidence="8">The sequence shown here is derived from an EMBL/GenBank/DDBJ whole genome shotgun (WGS) entry which is preliminary data.</text>
</comment>
<evidence type="ECO:0000256" key="2">
    <source>
        <dbReference type="ARBA" id="ARBA00022475"/>
    </source>
</evidence>
<dbReference type="Proteomes" id="UP001500736">
    <property type="component" value="Unassembled WGS sequence"/>
</dbReference>
<comment type="subcellular location">
    <subcellularLocation>
        <location evidence="1">Cell membrane</location>
        <topology evidence="1">Multi-pass membrane protein</topology>
    </subcellularLocation>
</comment>
<keyword evidence="9" id="KW-1185">Reference proteome</keyword>
<evidence type="ECO:0000259" key="7">
    <source>
        <dbReference type="Pfam" id="PF06271"/>
    </source>
</evidence>
<evidence type="ECO:0000313" key="8">
    <source>
        <dbReference type="EMBL" id="GAA0744703.1"/>
    </source>
</evidence>
<proteinExistence type="predicted"/>
<evidence type="ECO:0000313" key="9">
    <source>
        <dbReference type="Proteomes" id="UP001500736"/>
    </source>
</evidence>
<evidence type="ECO:0000256" key="3">
    <source>
        <dbReference type="ARBA" id="ARBA00022692"/>
    </source>
</evidence>